<organism evidence="1">
    <name type="scientific">marine sediment metagenome</name>
    <dbReference type="NCBI Taxonomy" id="412755"/>
    <lineage>
        <taxon>unclassified sequences</taxon>
        <taxon>metagenomes</taxon>
        <taxon>ecological metagenomes</taxon>
    </lineage>
</organism>
<dbReference type="EMBL" id="LAZR01016464">
    <property type="protein sequence ID" value="KKM04387.1"/>
    <property type="molecule type" value="Genomic_DNA"/>
</dbReference>
<proteinExistence type="predicted"/>
<gene>
    <name evidence="1" type="ORF">LCGC14_1764700</name>
</gene>
<name>A0A0F9HMH3_9ZZZZ</name>
<evidence type="ECO:0000313" key="1">
    <source>
        <dbReference type="EMBL" id="KKM04387.1"/>
    </source>
</evidence>
<dbReference type="AlphaFoldDB" id="A0A0F9HMH3"/>
<sequence>MTLNNTQKLELGGLIAQKVRAMKEDAKGLQEWMKTLVRRIPEVEQEDAYYDLLKTQRDESVARQTDIHTQFQDGIDGLNDKIALDPRVDP</sequence>
<reference evidence="1" key="1">
    <citation type="journal article" date="2015" name="Nature">
        <title>Complex archaea that bridge the gap between prokaryotes and eukaryotes.</title>
        <authorList>
            <person name="Spang A."/>
            <person name="Saw J.H."/>
            <person name="Jorgensen S.L."/>
            <person name="Zaremba-Niedzwiedzka K."/>
            <person name="Martijn J."/>
            <person name="Lind A.E."/>
            <person name="van Eijk R."/>
            <person name="Schleper C."/>
            <person name="Guy L."/>
            <person name="Ettema T.J."/>
        </authorList>
    </citation>
    <scope>NUCLEOTIDE SEQUENCE</scope>
</reference>
<comment type="caution">
    <text evidence="1">The sequence shown here is derived from an EMBL/GenBank/DDBJ whole genome shotgun (WGS) entry which is preliminary data.</text>
</comment>
<protein>
    <submittedName>
        <fullName evidence="1">Uncharacterized protein</fullName>
    </submittedName>
</protein>
<accession>A0A0F9HMH3</accession>